<dbReference type="Proteomes" id="UP001460270">
    <property type="component" value="Unassembled WGS sequence"/>
</dbReference>
<feature type="region of interest" description="Disordered" evidence="1">
    <location>
        <begin position="45"/>
        <end position="105"/>
    </location>
</feature>
<gene>
    <name evidence="2" type="ORF">WMY93_014033</name>
</gene>
<dbReference type="EMBL" id="JBBPFD010000010">
    <property type="protein sequence ID" value="KAK7909349.1"/>
    <property type="molecule type" value="Genomic_DNA"/>
</dbReference>
<evidence type="ECO:0000313" key="2">
    <source>
        <dbReference type="EMBL" id="KAK7909349.1"/>
    </source>
</evidence>
<protein>
    <submittedName>
        <fullName evidence="2">Uncharacterized protein</fullName>
    </submittedName>
</protein>
<feature type="region of interest" description="Disordered" evidence="1">
    <location>
        <begin position="1"/>
        <end position="33"/>
    </location>
</feature>
<accession>A0AAW0NVU9</accession>
<evidence type="ECO:0000313" key="3">
    <source>
        <dbReference type="Proteomes" id="UP001460270"/>
    </source>
</evidence>
<organism evidence="2 3">
    <name type="scientific">Mugilogobius chulae</name>
    <name type="common">yellowstripe goby</name>
    <dbReference type="NCBI Taxonomy" id="88201"/>
    <lineage>
        <taxon>Eukaryota</taxon>
        <taxon>Metazoa</taxon>
        <taxon>Chordata</taxon>
        <taxon>Craniata</taxon>
        <taxon>Vertebrata</taxon>
        <taxon>Euteleostomi</taxon>
        <taxon>Actinopterygii</taxon>
        <taxon>Neopterygii</taxon>
        <taxon>Teleostei</taxon>
        <taxon>Neoteleostei</taxon>
        <taxon>Acanthomorphata</taxon>
        <taxon>Gobiaria</taxon>
        <taxon>Gobiiformes</taxon>
        <taxon>Gobioidei</taxon>
        <taxon>Gobiidae</taxon>
        <taxon>Gobionellinae</taxon>
        <taxon>Mugilogobius</taxon>
    </lineage>
</organism>
<dbReference type="AlphaFoldDB" id="A0AAW0NVU9"/>
<sequence length="105" mass="12290">MIESPEIERQAWEKGKKREPFKSRSGLWRDRRGPPQRVRWLIQRVETNAGRQDGPLEARESRPSTQTASEEKRDDAQESYLITSEIAKKKNENASNLRLRGELSR</sequence>
<name>A0AAW0NVU9_9GOBI</name>
<evidence type="ECO:0000256" key="1">
    <source>
        <dbReference type="SAM" id="MobiDB-lite"/>
    </source>
</evidence>
<proteinExistence type="predicted"/>
<reference evidence="3" key="1">
    <citation type="submission" date="2024-04" db="EMBL/GenBank/DDBJ databases">
        <title>Salinicola lusitanus LLJ914,a marine bacterium isolated from the Okinawa Trough.</title>
        <authorList>
            <person name="Li J."/>
        </authorList>
    </citation>
    <scope>NUCLEOTIDE SEQUENCE [LARGE SCALE GENOMIC DNA]</scope>
</reference>
<keyword evidence="3" id="KW-1185">Reference proteome</keyword>
<comment type="caution">
    <text evidence="2">The sequence shown here is derived from an EMBL/GenBank/DDBJ whole genome shotgun (WGS) entry which is preliminary data.</text>
</comment>